<name>A0A9J5W9J9_SOLCO</name>
<comment type="caution">
    <text evidence="1">The sequence shown here is derived from an EMBL/GenBank/DDBJ whole genome shotgun (WGS) entry which is preliminary data.</text>
</comment>
<gene>
    <name evidence="1" type="ORF">H5410_062000</name>
</gene>
<evidence type="ECO:0000313" key="2">
    <source>
        <dbReference type="Proteomes" id="UP000824120"/>
    </source>
</evidence>
<dbReference type="EMBL" id="JACXVP010000012">
    <property type="protein sequence ID" value="KAG5572234.1"/>
    <property type="molecule type" value="Genomic_DNA"/>
</dbReference>
<keyword evidence="2" id="KW-1185">Reference proteome</keyword>
<dbReference type="Proteomes" id="UP000824120">
    <property type="component" value="Chromosome 12"/>
</dbReference>
<protein>
    <submittedName>
        <fullName evidence="1">Uncharacterized protein</fullName>
    </submittedName>
</protein>
<proteinExistence type="predicted"/>
<organism evidence="1 2">
    <name type="scientific">Solanum commersonii</name>
    <name type="common">Commerson's wild potato</name>
    <name type="synonym">Commerson's nightshade</name>
    <dbReference type="NCBI Taxonomy" id="4109"/>
    <lineage>
        <taxon>Eukaryota</taxon>
        <taxon>Viridiplantae</taxon>
        <taxon>Streptophyta</taxon>
        <taxon>Embryophyta</taxon>
        <taxon>Tracheophyta</taxon>
        <taxon>Spermatophyta</taxon>
        <taxon>Magnoliopsida</taxon>
        <taxon>eudicotyledons</taxon>
        <taxon>Gunneridae</taxon>
        <taxon>Pentapetalae</taxon>
        <taxon>asterids</taxon>
        <taxon>lamiids</taxon>
        <taxon>Solanales</taxon>
        <taxon>Solanaceae</taxon>
        <taxon>Solanoideae</taxon>
        <taxon>Solaneae</taxon>
        <taxon>Solanum</taxon>
    </lineage>
</organism>
<reference evidence="1 2" key="1">
    <citation type="submission" date="2020-09" db="EMBL/GenBank/DDBJ databases">
        <title>De no assembly of potato wild relative species, Solanum commersonii.</title>
        <authorList>
            <person name="Cho K."/>
        </authorList>
    </citation>
    <scope>NUCLEOTIDE SEQUENCE [LARGE SCALE GENOMIC DNA]</scope>
    <source>
        <strain evidence="1">LZ3.2</strain>
        <tissue evidence="1">Leaf</tissue>
    </source>
</reference>
<evidence type="ECO:0000313" key="1">
    <source>
        <dbReference type="EMBL" id="KAG5572234.1"/>
    </source>
</evidence>
<sequence>MSGRNSIGIYSFLSTGVAVNLLDQSSQNWRNPPTSDPDHQDAYVEETKQYVALMYFKTRTHQVYAPIDGVDNPIKTEEICVICHDKFDH</sequence>
<dbReference type="AlphaFoldDB" id="A0A9J5W9J9"/>
<accession>A0A9J5W9J9</accession>